<evidence type="ECO:0000313" key="2">
    <source>
        <dbReference type="Proteomes" id="UP001206128"/>
    </source>
</evidence>
<organism evidence="1 2">
    <name type="scientific">Goodfellowiella coeruleoviolacea</name>
    <dbReference type="NCBI Taxonomy" id="334858"/>
    <lineage>
        <taxon>Bacteria</taxon>
        <taxon>Bacillati</taxon>
        <taxon>Actinomycetota</taxon>
        <taxon>Actinomycetes</taxon>
        <taxon>Pseudonocardiales</taxon>
        <taxon>Pseudonocardiaceae</taxon>
        <taxon>Goodfellowiella</taxon>
    </lineage>
</organism>
<dbReference type="AlphaFoldDB" id="A0AAE3GIF8"/>
<evidence type="ECO:0000313" key="1">
    <source>
        <dbReference type="EMBL" id="MCP2167939.1"/>
    </source>
</evidence>
<dbReference type="Proteomes" id="UP001206128">
    <property type="component" value="Unassembled WGS sequence"/>
</dbReference>
<gene>
    <name evidence="1" type="ORF">LX83_004813</name>
</gene>
<proteinExistence type="predicted"/>
<sequence>MLGQDTETQAVLIAFAGGEDVTPHVVWVDPDARMPERVEYGAA</sequence>
<comment type="caution">
    <text evidence="1">The sequence shown here is derived from an EMBL/GenBank/DDBJ whole genome shotgun (WGS) entry which is preliminary data.</text>
</comment>
<protein>
    <submittedName>
        <fullName evidence="1">Uncharacterized protein</fullName>
    </submittedName>
</protein>
<name>A0AAE3GIF8_9PSEU</name>
<dbReference type="EMBL" id="JAMTCK010000012">
    <property type="protein sequence ID" value="MCP2167939.1"/>
    <property type="molecule type" value="Genomic_DNA"/>
</dbReference>
<reference evidence="1" key="1">
    <citation type="submission" date="2022-06" db="EMBL/GenBank/DDBJ databases">
        <title>Genomic Encyclopedia of Archaeal and Bacterial Type Strains, Phase II (KMG-II): from individual species to whole genera.</title>
        <authorList>
            <person name="Goeker M."/>
        </authorList>
    </citation>
    <scope>NUCLEOTIDE SEQUENCE</scope>
    <source>
        <strain evidence="1">DSM 43935</strain>
    </source>
</reference>
<accession>A0AAE3GIF8</accession>
<keyword evidence="2" id="KW-1185">Reference proteome</keyword>
<dbReference type="RefSeq" id="WP_301328835.1">
    <property type="nucleotide sequence ID" value="NZ_JAMTCK010000012.1"/>
</dbReference>